<proteinExistence type="inferred from homology"/>
<evidence type="ECO:0000256" key="4">
    <source>
        <dbReference type="ARBA" id="ARBA00022801"/>
    </source>
</evidence>
<evidence type="ECO:0000259" key="6">
    <source>
        <dbReference type="Pfam" id="PF00933"/>
    </source>
</evidence>
<protein>
    <recommendedName>
        <fullName evidence="3">beta-N-acetylhexosaminidase</fullName>
        <ecNumber evidence="3">3.2.1.52</ecNumber>
    </recommendedName>
</protein>
<dbReference type="InterPro" id="IPR017853">
    <property type="entry name" value="GH"/>
</dbReference>
<dbReference type="Pfam" id="PF00933">
    <property type="entry name" value="Glyco_hydro_3"/>
    <property type="match status" value="1"/>
</dbReference>
<dbReference type="EC" id="3.2.1.52" evidence="3"/>
<comment type="caution">
    <text evidence="7">The sequence shown here is derived from an EMBL/GenBank/DDBJ whole genome shotgun (WGS) entry which is preliminary data.</text>
</comment>
<keyword evidence="5 7" id="KW-0326">Glycosidase</keyword>
<dbReference type="InterPro" id="IPR036962">
    <property type="entry name" value="Glyco_hydro_3_N_sf"/>
</dbReference>
<evidence type="ECO:0000256" key="2">
    <source>
        <dbReference type="ARBA" id="ARBA00005336"/>
    </source>
</evidence>
<dbReference type="EMBL" id="JAAOIW010000004">
    <property type="protein sequence ID" value="NHN30498.1"/>
    <property type="molecule type" value="Genomic_DNA"/>
</dbReference>
<name>A0ABX0J4C5_9BACL</name>
<keyword evidence="8" id="KW-1185">Reference proteome</keyword>
<dbReference type="PROSITE" id="PS00775">
    <property type="entry name" value="GLYCOSYL_HYDROL_F3"/>
    <property type="match status" value="1"/>
</dbReference>
<evidence type="ECO:0000313" key="8">
    <source>
        <dbReference type="Proteomes" id="UP001165962"/>
    </source>
</evidence>
<evidence type="ECO:0000256" key="5">
    <source>
        <dbReference type="ARBA" id="ARBA00023295"/>
    </source>
</evidence>
<gene>
    <name evidence="7" type="primary">nagZ</name>
    <name evidence="7" type="ORF">G9U52_11710</name>
</gene>
<reference evidence="7" key="1">
    <citation type="submission" date="2020-03" db="EMBL/GenBank/DDBJ databases">
        <title>Draft sequencing of Paenibacilllus sp. S3N08.</title>
        <authorList>
            <person name="Kim D.-U."/>
        </authorList>
    </citation>
    <scope>NUCLEOTIDE SEQUENCE</scope>
    <source>
        <strain evidence="7">S3N08</strain>
    </source>
</reference>
<evidence type="ECO:0000256" key="3">
    <source>
        <dbReference type="ARBA" id="ARBA00012663"/>
    </source>
</evidence>
<evidence type="ECO:0000313" key="7">
    <source>
        <dbReference type="EMBL" id="NHN30498.1"/>
    </source>
</evidence>
<dbReference type="GO" id="GO:0004563">
    <property type="term" value="F:beta-N-acetylhexosaminidase activity"/>
    <property type="evidence" value="ECO:0007669"/>
    <property type="project" value="UniProtKB-EC"/>
</dbReference>
<dbReference type="InterPro" id="IPR001764">
    <property type="entry name" value="Glyco_hydro_3_N"/>
</dbReference>
<dbReference type="PROSITE" id="PS51257">
    <property type="entry name" value="PROKAR_LIPOPROTEIN"/>
    <property type="match status" value="1"/>
</dbReference>
<dbReference type="RefSeq" id="WP_166149672.1">
    <property type="nucleotide sequence ID" value="NZ_JAAOIW010000004.1"/>
</dbReference>
<dbReference type="Gene3D" id="3.20.20.300">
    <property type="entry name" value="Glycoside hydrolase, family 3, N-terminal domain"/>
    <property type="match status" value="1"/>
</dbReference>
<feature type="domain" description="Glycoside hydrolase family 3 N-terminal" evidence="6">
    <location>
        <begin position="82"/>
        <end position="403"/>
    </location>
</feature>
<comment type="similarity">
    <text evidence="2">Belongs to the glycosyl hydrolase 3 family.</text>
</comment>
<dbReference type="InterPro" id="IPR050226">
    <property type="entry name" value="NagZ_Beta-hexosaminidase"/>
</dbReference>
<sequence>MSVLFKKDWVKKWTRWSLVGCACSSLLSGCTHGIRSPEQPIAAIPAPTAPQAVIPVQPQIPDKTPMPVASPDPIQDMIQQLTLDEKLGQMIFAGIDGTDRSPQTMELLEAYHVGGLILYKPNIENSKQLIKLVNALKQTNRGNKLPLWLGVDEEGGKVTRLPGDIVKMPPSKEVGKTNQKEFAYGVGNVLGQELSAYGLNVDFAPVLDINSNPNNPVIGDRAFGPVASIVGTMGIQVMKGLQAQQVLPVVKHFPGHGDTSVDSHVGLPVVQHDLARLRKLELLPFAEAFSQQADAVMVAHILLPKVDEQYPASMSKKIITDLLRKEMGFDGLVMTDDMTMGAIATNYELGEAAVLSVLAGSNVVMVAHDYDKVVSVIEALRNAVKENRIRIEMIDQSLARIIHLKYKYQVQDLSPTTPDIQQLNAAANQLLDEYFHK</sequence>
<accession>A0ABX0J4C5</accession>
<comment type="catalytic activity">
    <reaction evidence="1">
        <text>Hydrolysis of terminal non-reducing N-acetyl-D-hexosamine residues in N-acetyl-beta-D-hexosaminides.</text>
        <dbReference type="EC" id="3.2.1.52"/>
    </reaction>
</comment>
<organism evidence="7 8">
    <name type="scientific">Paenibacillus agricola</name>
    <dbReference type="NCBI Taxonomy" id="2716264"/>
    <lineage>
        <taxon>Bacteria</taxon>
        <taxon>Bacillati</taxon>
        <taxon>Bacillota</taxon>
        <taxon>Bacilli</taxon>
        <taxon>Bacillales</taxon>
        <taxon>Paenibacillaceae</taxon>
        <taxon>Paenibacillus</taxon>
    </lineage>
</organism>
<dbReference type="SUPFAM" id="SSF51445">
    <property type="entry name" value="(Trans)glycosidases"/>
    <property type="match status" value="1"/>
</dbReference>
<dbReference type="PANTHER" id="PTHR30480:SF13">
    <property type="entry name" value="BETA-HEXOSAMINIDASE"/>
    <property type="match status" value="1"/>
</dbReference>
<dbReference type="Proteomes" id="UP001165962">
    <property type="component" value="Unassembled WGS sequence"/>
</dbReference>
<dbReference type="InterPro" id="IPR019800">
    <property type="entry name" value="Glyco_hydro_3_AS"/>
</dbReference>
<evidence type="ECO:0000256" key="1">
    <source>
        <dbReference type="ARBA" id="ARBA00001231"/>
    </source>
</evidence>
<dbReference type="PANTHER" id="PTHR30480">
    <property type="entry name" value="BETA-HEXOSAMINIDASE-RELATED"/>
    <property type="match status" value="1"/>
</dbReference>
<keyword evidence="4 7" id="KW-0378">Hydrolase</keyword>
<dbReference type="NCBIfam" id="NF003740">
    <property type="entry name" value="PRK05337.1"/>
    <property type="match status" value="1"/>
</dbReference>